<reference evidence="1 2" key="1">
    <citation type="submission" date="2019-05" db="EMBL/GenBank/DDBJ databases">
        <title>Another draft genome of Portunus trituberculatus and its Hox gene families provides insights of decapod evolution.</title>
        <authorList>
            <person name="Jeong J.-H."/>
            <person name="Song I."/>
            <person name="Kim S."/>
            <person name="Choi T."/>
            <person name="Kim D."/>
            <person name="Ryu S."/>
            <person name="Kim W."/>
        </authorList>
    </citation>
    <scope>NUCLEOTIDE SEQUENCE [LARGE SCALE GENOMIC DNA]</scope>
    <source>
        <tissue evidence="1">Muscle</tissue>
    </source>
</reference>
<gene>
    <name evidence="1" type="ORF">E2C01_078762</name>
</gene>
<keyword evidence="2" id="KW-1185">Reference proteome</keyword>
<protein>
    <submittedName>
        <fullName evidence="1">Uncharacterized protein</fullName>
    </submittedName>
</protein>
<dbReference type="Proteomes" id="UP000324222">
    <property type="component" value="Unassembled WGS sequence"/>
</dbReference>
<evidence type="ECO:0000313" key="1">
    <source>
        <dbReference type="EMBL" id="MPC84038.1"/>
    </source>
</evidence>
<comment type="caution">
    <text evidence="1">The sequence shown here is derived from an EMBL/GenBank/DDBJ whole genome shotgun (WGS) entry which is preliminary data.</text>
</comment>
<accession>A0A5B7ITN7</accession>
<dbReference type="AlphaFoldDB" id="A0A5B7ITN7"/>
<dbReference type="EMBL" id="VSRR010064266">
    <property type="protein sequence ID" value="MPC84038.1"/>
    <property type="molecule type" value="Genomic_DNA"/>
</dbReference>
<evidence type="ECO:0000313" key="2">
    <source>
        <dbReference type="Proteomes" id="UP000324222"/>
    </source>
</evidence>
<proteinExistence type="predicted"/>
<sequence length="62" mass="6547">MGEDIQVEGVGDEEVSDEPELLSWAVIGGCQAGNLSGGRCGERRALAASRHPARFSRSDTCL</sequence>
<name>A0A5B7ITN7_PORTR</name>
<organism evidence="1 2">
    <name type="scientific">Portunus trituberculatus</name>
    <name type="common">Swimming crab</name>
    <name type="synonym">Neptunus trituberculatus</name>
    <dbReference type="NCBI Taxonomy" id="210409"/>
    <lineage>
        <taxon>Eukaryota</taxon>
        <taxon>Metazoa</taxon>
        <taxon>Ecdysozoa</taxon>
        <taxon>Arthropoda</taxon>
        <taxon>Crustacea</taxon>
        <taxon>Multicrustacea</taxon>
        <taxon>Malacostraca</taxon>
        <taxon>Eumalacostraca</taxon>
        <taxon>Eucarida</taxon>
        <taxon>Decapoda</taxon>
        <taxon>Pleocyemata</taxon>
        <taxon>Brachyura</taxon>
        <taxon>Eubrachyura</taxon>
        <taxon>Portunoidea</taxon>
        <taxon>Portunidae</taxon>
        <taxon>Portuninae</taxon>
        <taxon>Portunus</taxon>
    </lineage>
</organism>